<comment type="caution">
    <text evidence="1">The sequence shown here is derived from an EMBL/GenBank/DDBJ whole genome shotgun (WGS) entry which is preliminary data.</text>
</comment>
<reference evidence="1" key="1">
    <citation type="submission" date="2021-06" db="EMBL/GenBank/DDBJ databases">
        <authorList>
            <person name="Kallberg Y."/>
            <person name="Tangrot J."/>
            <person name="Rosling A."/>
        </authorList>
    </citation>
    <scope>NUCLEOTIDE SEQUENCE</scope>
    <source>
        <strain evidence="1">87-6 pot B 2015</strain>
    </source>
</reference>
<proteinExistence type="predicted"/>
<dbReference type="Proteomes" id="UP000789375">
    <property type="component" value="Unassembled WGS sequence"/>
</dbReference>
<evidence type="ECO:0000313" key="1">
    <source>
        <dbReference type="EMBL" id="CAG8743824.1"/>
    </source>
</evidence>
<name>A0A9N9INH3_FUNMO</name>
<gene>
    <name evidence="1" type="ORF">FMOSSE_LOCUS16297</name>
</gene>
<dbReference type="AlphaFoldDB" id="A0A9N9INH3"/>
<evidence type="ECO:0000313" key="2">
    <source>
        <dbReference type="Proteomes" id="UP000789375"/>
    </source>
</evidence>
<keyword evidence="2" id="KW-1185">Reference proteome</keyword>
<organism evidence="1 2">
    <name type="scientific">Funneliformis mosseae</name>
    <name type="common">Endomycorrhizal fungus</name>
    <name type="synonym">Glomus mosseae</name>
    <dbReference type="NCBI Taxonomy" id="27381"/>
    <lineage>
        <taxon>Eukaryota</taxon>
        <taxon>Fungi</taxon>
        <taxon>Fungi incertae sedis</taxon>
        <taxon>Mucoromycota</taxon>
        <taxon>Glomeromycotina</taxon>
        <taxon>Glomeromycetes</taxon>
        <taxon>Glomerales</taxon>
        <taxon>Glomeraceae</taxon>
        <taxon>Funneliformis</taxon>
    </lineage>
</organism>
<sequence length="39" mass="4441">LDKKILKAWVIAGISFNIIKNPFVLDLFKDLRPGYSPPL</sequence>
<feature type="non-terminal residue" evidence="1">
    <location>
        <position position="1"/>
    </location>
</feature>
<accession>A0A9N9INH3</accession>
<dbReference type="EMBL" id="CAJVPP010021894">
    <property type="protein sequence ID" value="CAG8743824.1"/>
    <property type="molecule type" value="Genomic_DNA"/>
</dbReference>
<protein>
    <submittedName>
        <fullName evidence="1">8235_t:CDS:1</fullName>
    </submittedName>
</protein>